<reference evidence="5 6" key="1">
    <citation type="submission" date="2015-03" db="EMBL/GenBank/DDBJ databases">
        <title>Genome assembly of Sandaracinus amylolyticus DSM 53668.</title>
        <authorList>
            <person name="Sharma G."/>
            <person name="Subramanian S."/>
        </authorList>
    </citation>
    <scope>NUCLEOTIDE SEQUENCE [LARGE SCALE GENOMIC DNA]</scope>
    <source>
        <strain evidence="5 6">DSM 53668</strain>
    </source>
</reference>
<dbReference type="OrthoDB" id="9809450at2"/>
<dbReference type="InterPro" id="IPR017871">
    <property type="entry name" value="ABC_transporter-like_CS"/>
</dbReference>
<dbReference type="STRING" id="927083.DB32_002960"/>
<dbReference type="GO" id="GO:0005524">
    <property type="term" value="F:ATP binding"/>
    <property type="evidence" value="ECO:0007669"/>
    <property type="project" value="UniProtKB-KW"/>
</dbReference>
<feature type="domain" description="ABC transporter" evidence="4">
    <location>
        <begin position="14"/>
        <end position="250"/>
    </location>
</feature>
<organism evidence="5 6">
    <name type="scientific">Sandaracinus amylolyticus</name>
    <dbReference type="NCBI Taxonomy" id="927083"/>
    <lineage>
        <taxon>Bacteria</taxon>
        <taxon>Pseudomonadati</taxon>
        <taxon>Myxococcota</taxon>
        <taxon>Polyangia</taxon>
        <taxon>Polyangiales</taxon>
        <taxon>Sandaracinaceae</taxon>
        <taxon>Sandaracinus</taxon>
    </lineage>
</organism>
<evidence type="ECO:0000313" key="6">
    <source>
        <dbReference type="Proteomes" id="UP000034883"/>
    </source>
</evidence>
<keyword evidence="3 5" id="KW-0067">ATP-binding</keyword>
<dbReference type="SMART" id="SM00382">
    <property type="entry name" value="AAA"/>
    <property type="match status" value="1"/>
</dbReference>
<dbReference type="PROSITE" id="PS50893">
    <property type="entry name" value="ABC_TRANSPORTER_2"/>
    <property type="match status" value="1"/>
</dbReference>
<keyword evidence="1" id="KW-0813">Transport</keyword>
<dbReference type="Pfam" id="PF00005">
    <property type="entry name" value="ABC_tran"/>
    <property type="match status" value="1"/>
</dbReference>
<dbReference type="SUPFAM" id="SSF52540">
    <property type="entry name" value="P-loop containing nucleoside triphosphate hydrolases"/>
    <property type="match status" value="1"/>
</dbReference>
<evidence type="ECO:0000256" key="3">
    <source>
        <dbReference type="ARBA" id="ARBA00022840"/>
    </source>
</evidence>
<keyword evidence="6" id="KW-1185">Reference proteome</keyword>
<protein>
    <submittedName>
        <fullName evidence="5">ABC transporter, ATP-binding protein</fullName>
    </submittedName>
</protein>
<proteinExistence type="predicted"/>
<dbReference type="EMBL" id="CP011125">
    <property type="protein sequence ID" value="AKF05811.1"/>
    <property type="molecule type" value="Genomic_DNA"/>
</dbReference>
<dbReference type="CDD" id="cd03261">
    <property type="entry name" value="ABC_Org_Solvent_Resistant"/>
    <property type="match status" value="1"/>
</dbReference>
<dbReference type="PANTHER" id="PTHR43023">
    <property type="entry name" value="PROTEIN TRIGALACTOSYLDIACYLGLYCEROL 3, CHLOROPLASTIC"/>
    <property type="match status" value="1"/>
</dbReference>
<dbReference type="PROSITE" id="PS00211">
    <property type="entry name" value="ABC_TRANSPORTER_1"/>
    <property type="match status" value="1"/>
</dbReference>
<dbReference type="GO" id="GO:0016887">
    <property type="term" value="F:ATP hydrolysis activity"/>
    <property type="evidence" value="ECO:0007669"/>
    <property type="project" value="InterPro"/>
</dbReference>
<dbReference type="Gene3D" id="3.40.50.300">
    <property type="entry name" value="P-loop containing nucleotide triphosphate hydrolases"/>
    <property type="match status" value="1"/>
</dbReference>
<dbReference type="InterPro" id="IPR003593">
    <property type="entry name" value="AAA+_ATPase"/>
</dbReference>
<evidence type="ECO:0000256" key="2">
    <source>
        <dbReference type="ARBA" id="ARBA00022741"/>
    </source>
</evidence>
<dbReference type="InterPro" id="IPR003439">
    <property type="entry name" value="ABC_transporter-like_ATP-bd"/>
</dbReference>
<accession>A0A0F6W2J8</accession>
<keyword evidence="2" id="KW-0547">Nucleotide-binding</keyword>
<dbReference type="PANTHER" id="PTHR43023:SF6">
    <property type="entry name" value="INTERMEMBRANE PHOSPHOLIPID TRANSPORT SYSTEM ATP-BINDING PROTEIN MLAF"/>
    <property type="match status" value="1"/>
</dbReference>
<evidence type="ECO:0000256" key="1">
    <source>
        <dbReference type="ARBA" id="ARBA00022448"/>
    </source>
</evidence>
<evidence type="ECO:0000313" key="5">
    <source>
        <dbReference type="EMBL" id="AKF05811.1"/>
    </source>
</evidence>
<sequence>MSDEKPAEKDPIQVRIVDLKKSYEGVEVLRGVTFDVHRGKINVVIGGSGAGKSVFTRQLLRLEQPDSGRIEVDGVDIVPLDDWQLVPIRKKFGMVFQFGALFDSMTCFENVAFPLREHTKMKRKEIEERVMQRLGDLNVAHAAKKLPGQISGGMAKRVALARALVLEPEILVYDEPTSGLDPVSSRLVDDLIAETSSKYGVSSVVITHDMASVFKIGHRVNMLYQGRIEESCTPDEILRTDKQVVRDFLVASGVKMQ</sequence>
<dbReference type="AlphaFoldDB" id="A0A0F6W2J8"/>
<dbReference type="InterPro" id="IPR027417">
    <property type="entry name" value="P-loop_NTPase"/>
</dbReference>
<gene>
    <name evidence="5" type="ORF">DB32_002960</name>
</gene>
<dbReference type="Proteomes" id="UP000034883">
    <property type="component" value="Chromosome"/>
</dbReference>
<dbReference type="KEGG" id="samy:DB32_002960"/>
<name>A0A0F6W2J8_9BACT</name>
<evidence type="ECO:0000259" key="4">
    <source>
        <dbReference type="PROSITE" id="PS50893"/>
    </source>
</evidence>
<dbReference type="RefSeq" id="WP_053233040.1">
    <property type="nucleotide sequence ID" value="NZ_CP011125.1"/>
</dbReference>